<keyword evidence="9" id="KW-0902">Two-component regulatory system</keyword>
<name>A0ABQ3VP21_9CHLR</name>
<feature type="transmembrane region" description="Helical" evidence="10">
    <location>
        <begin position="221"/>
        <end position="248"/>
    </location>
</feature>
<proteinExistence type="predicted"/>
<dbReference type="EMBL" id="BNJJ01000020">
    <property type="protein sequence ID" value="GHO87989.1"/>
    <property type="molecule type" value="Genomic_DNA"/>
</dbReference>
<feature type="domain" description="Histidine kinase" evidence="11">
    <location>
        <begin position="316"/>
        <end position="534"/>
    </location>
</feature>
<dbReference type="InterPro" id="IPR050351">
    <property type="entry name" value="BphY/WalK/GraS-like"/>
</dbReference>
<evidence type="ECO:0000259" key="11">
    <source>
        <dbReference type="PROSITE" id="PS50109"/>
    </source>
</evidence>
<keyword evidence="7" id="KW-0418">Kinase</keyword>
<keyword evidence="4" id="KW-0597">Phosphoprotein</keyword>
<comment type="subcellular location">
    <subcellularLocation>
        <location evidence="2">Membrane</location>
    </subcellularLocation>
</comment>
<dbReference type="InterPro" id="IPR003661">
    <property type="entry name" value="HisK_dim/P_dom"/>
</dbReference>
<accession>A0ABQ3VP21</accession>
<evidence type="ECO:0000256" key="8">
    <source>
        <dbReference type="ARBA" id="ARBA00022840"/>
    </source>
</evidence>
<dbReference type="SMART" id="SM00388">
    <property type="entry name" value="HisKA"/>
    <property type="match status" value="1"/>
</dbReference>
<evidence type="ECO:0000256" key="7">
    <source>
        <dbReference type="ARBA" id="ARBA00022777"/>
    </source>
</evidence>
<keyword evidence="5" id="KW-0808">Transferase</keyword>
<evidence type="ECO:0000256" key="2">
    <source>
        <dbReference type="ARBA" id="ARBA00004370"/>
    </source>
</evidence>
<evidence type="ECO:0000256" key="10">
    <source>
        <dbReference type="SAM" id="Phobius"/>
    </source>
</evidence>
<evidence type="ECO:0000256" key="9">
    <source>
        <dbReference type="ARBA" id="ARBA00023012"/>
    </source>
</evidence>
<dbReference type="EC" id="2.7.13.3" evidence="3"/>
<evidence type="ECO:0000256" key="4">
    <source>
        <dbReference type="ARBA" id="ARBA00022553"/>
    </source>
</evidence>
<feature type="transmembrane region" description="Helical" evidence="10">
    <location>
        <begin position="12"/>
        <end position="40"/>
    </location>
</feature>
<keyword evidence="10" id="KW-0472">Membrane</keyword>
<dbReference type="CDD" id="cd00082">
    <property type="entry name" value="HisKA"/>
    <property type="match status" value="1"/>
</dbReference>
<dbReference type="Gene3D" id="6.10.340.10">
    <property type="match status" value="1"/>
</dbReference>
<organism evidence="13 14">
    <name type="scientific">Dictyobacter formicarum</name>
    <dbReference type="NCBI Taxonomy" id="2778368"/>
    <lineage>
        <taxon>Bacteria</taxon>
        <taxon>Bacillati</taxon>
        <taxon>Chloroflexota</taxon>
        <taxon>Ktedonobacteria</taxon>
        <taxon>Ktedonobacterales</taxon>
        <taxon>Dictyobacteraceae</taxon>
        <taxon>Dictyobacter</taxon>
    </lineage>
</organism>
<dbReference type="CDD" id="cd06225">
    <property type="entry name" value="HAMP"/>
    <property type="match status" value="1"/>
</dbReference>
<dbReference type="PANTHER" id="PTHR42878">
    <property type="entry name" value="TWO-COMPONENT HISTIDINE KINASE"/>
    <property type="match status" value="1"/>
</dbReference>
<dbReference type="SUPFAM" id="SSF55874">
    <property type="entry name" value="ATPase domain of HSP90 chaperone/DNA topoisomerase II/histidine kinase"/>
    <property type="match status" value="1"/>
</dbReference>
<dbReference type="SUPFAM" id="SSF47384">
    <property type="entry name" value="Homodimeric domain of signal transducing histidine kinase"/>
    <property type="match status" value="1"/>
</dbReference>
<evidence type="ECO:0000313" key="14">
    <source>
        <dbReference type="Proteomes" id="UP000635565"/>
    </source>
</evidence>
<dbReference type="InterPro" id="IPR003660">
    <property type="entry name" value="HAMP_dom"/>
</dbReference>
<keyword evidence="6" id="KW-0547">Nucleotide-binding</keyword>
<dbReference type="Proteomes" id="UP000635565">
    <property type="component" value="Unassembled WGS sequence"/>
</dbReference>
<gene>
    <name evidence="13" type="ORF">KSZ_59950</name>
</gene>
<keyword evidence="10" id="KW-0812">Transmembrane</keyword>
<comment type="catalytic activity">
    <reaction evidence="1">
        <text>ATP + protein L-histidine = ADP + protein N-phospho-L-histidine.</text>
        <dbReference type="EC" id="2.7.13.3"/>
    </reaction>
</comment>
<comment type="caution">
    <text evidence="13">The sequence shown here is derived from an EMBL/GenBank/DDBJ whole genome shotgun (WGS) entry which is preliminary data.</text>
</comment>
<dbReference type="InterPro" id="IPR036890">
    <property type="entry name" value="HATPase_C_sf"/>
</dbReference>
<dbReference type="InterPro" id="IPR004358">
    <property type="entry name" value="Sig_transdc_His_kin-like_C"/>
</dbReference>
<dbReference type="InterPro" id="IPR005467">
    <property type="entry name" value="His_kinase_dom"/>
</dbReference>
<sequence>MRTRWWNNIRWRLALGSIIAALLSAGLLALTAMLVIGYYYNVDQQSRLSALAQEKAQSVSIVYEHNRALVEDNSDTSFGNRLKKIANNPSVFLMTSIKEVYSVSSRRNEPDPEHLYLFLNAQGKLVYPLAFPRGNAFGVIQSLLSVSDTARMSTDQTTLKNAIASAVKGHGQGGVFGRQTPVDSSLPFFVEPITVSNHTTRTSQIVGVVIVTPFSNAVPGFVSTVGIAVLIATPIIAFLVAMLAMFYAQTITRPLAKLTAASKVIASGDYDAQVSVDGPGELGELAHTFNEMAIQLKKDVDELHRQEAWRRELIMNITHDLATPLTAIAGLGEALVDGINQSHEDYEATGRIIVRETLRLRRLVQDLHVMAKVEAGALQPKKKNVRLAALVDETFAVLVTEFERHQVEPINTIPYSFPTIQADPDMLTRILSNLCNNSLHYTPAGGTITITASQHANLAIIAVTDSGSGIPEEALPRIFERFYRADNARQSKTGGSGLGLSIVQAIVSVHGGKVWAENIPGAGARVSFTMPLSSIEDQPTIVTNRLSQSQVYPGA</sequence>
<keyword evidence="10" id="KW-1133">Transmembrane helix</keyword>
<dbReference type="PANTHER" id="PTHR42878:SF7">
    <property type="entry name" value="SENSOR HISTIDINE KINASE GLRK"/>
    <property type="match status" value="1"/>
</dbReference>
<evidence type="ECO:0000313" key="13">
    <source>
        <dbReference type="EMBL" id="GHO87989.1"/>
    </source>
</evidence>
<dbReference type="InterPro" id="IPR036097">
    <property type="entry name" value="HisK_dim/P_sf"/>
</dbReference>
<dbReference type="PRINTS" id="PR00344">
    <property type="entry name" value="BCTRLSENSOR"/>
</dbReference>
<dbReference type="Pfam" id="PF00512">
    <property type="entry name" value="HisKA"/>
    <property type="match status" value="1"/>
</dbReference>
<dbReference type="InterPro" id="IPR003594">
    <property type="entry name" value="HATPase_dom"/>
</dbReference>
<dbReference type="SMART" id="SM00387">
    <property type="entry name" value="HATPase_c"/>
    <property type="match status" value="1"/>
</dbReference>
<reference evidence="13 14" key="1">
    <citation type="journal article" date="2021" name="Int. J. Syst. Evol. Microbiol.">
        <title>Reticulibacter mediterranei gen. nov., sp. nov., within the new family Reticulibacteraceae fam. nov., and Ktedonospora formicarum gen. nov., sp. nov., Ktedonobacter robiniae sp. nov., Dictyobacter formicarum sp. nov. and Dictyobacter arantiisoli sp. nov., belonging to the class Ktedonobacteria.</title>
        <authorList>
            <person name="Yabe S."/>
            <person name="Zheng Y."/>
            <person name="Wang C.M."/>
            <person name="Sakai Y."/>
            <person name="Abe K."/>
            <person name="Yokota A."/>
            <person name="Donadio S."/>
            <person name="Cavaletti L."/>
            <person name="Monciardini P."/>
        </authorList>
    </citation>
    <scope>NUCLEOTIDE SEQUENCE [LARGE SCALE GENOMIC DNA]</scope>
    <source>
        <strain evidence="13 14">SOSP1-9</strain>
    </source>
</reference>
<evidence type="ECO:0000256" key="1">
    <source>
        <dbReference type="ARBA" id="ARBA00000085"/>
    </source>
</evidence>
<feature type="domain" description="HAMP" evidence="12">
    <location>
        <begin position="249"/>
        <end position="301"/>
    </location>
</feature>
<evidence type="ECO:0000256" key="5">
    <source>
        <dbReference type="ARBA" id="ARBA00022679"/>
    </source>
</evidence>
<protein>
    <recommendedName>
        <fullName evidence="3">histidine kinase</fullName>
        <ecNumber evidence="3">2.7.13.3</ecNumber>
    </recommendedName>
</protein>
<dbReference type="Pfam" id="PF02518">
    <property type="entry name" value="HATPase_c"/>
    <property type="match status" value="1"/>
</dbReference>
<dbReference type="PROSITE" id="PS50885">
    <property type="entry name" value="HAMP"/>
    <property type="match status" value="1"/>
</dbReference>
<keyword evidence="14" id="KW-1185">Reference proteome</keyword>
<evidence type="ECO:0000256" key="3">
    <source>
        <dbReference type="ARBA" id="ARBA00012438"/>
    </source>
</evidence>
<dbReference type="Gene3D" id="3.30.565.10">
    <property type="entry name" value="Histidine kinase-like ATPase, C-terminal domain"/>
    <property type="match status" value="1"/>
</dbReference>
<dbReference type="SMART" id="SM00304">
    <property type="entry name" value="HAMP"/>
    <property type="match status" value="1"/>
</dbReference>
<dbReference type="Pfam" id="PF00672">
    <property type="entry name" value="HAMP"/>
    <property type="match status" value="1"/>
</dbReference>
<dbReference type="CDD" id="cd00075">
    <property type="entry name" value="HATPase"/>
    <property type="match status" value="1"/>
</dbReference>
<dbReference type="PROSITE" id="PS50109">
    <property type="entry name" value="HIS_KIN"/>
    <property type="match status" value="1"/>
</dbReference>
<dbReference type="RefSeq" id="WP_201365514.1">
    <property type="nucleotide sequence ID" value="NZ_BNJJ01000020.1"/>
</dbReference>
<keyword evidence="8" id="KW-0067">ATP-binding</keyword>
<evidence type="ECO:0000259" key="12">
    <source>
        <dbReference type="PROSITE" id="PS50885"/>
    </source>
</evidence>
<evidence type="ECO:0000256" key="6">
    <source>
        <dbReference type="ARBA" id="ARBA00022741"/>
    </source>
</evidence>
<dbReference type="Gene3D" id="1.10.287.130">
    <property type="match status" value="1"/>
</dbReference>
<dbReference type="SUPFAM" id="SSF158472">
    <property type="entry name" value="HAMP domain-like"/>
    <property type="match status" value="1"/>
</dbReference>